<organism evidence="1 2">
    <name type="scientific">Aliikangiella maris</name>
    <dbReference type="NCBI Taxonomy" id="3162458"/>
    <lineage>
        <taxon>Bacteria</taxon>
        <taxon>Pseudomonadati</taxon>
        <taxon>Pseudomonadota</taxon>
        <taxon>Gammaproteobacteria</taxon>
        <taxon>Oceanospirillales</taxon>
        <taxon>Pleioneaceae</taxon>
        <taxon>Aliikangiella</taxon>
    </lineage>
</organism>
<evidence type="ECO:0000313" key="1">
    <source>
        <dbReference type="EMBL" id="MET1253943.1"/>
    </source>
</evidence>
<dbReference type="RefSeq" id="WP_353873493.1">
    <property type="nucleotide sequence ID" value="NZ_JBEVCJ010000002.1"/>
</dbReference>
<dbReference type="Proteomes" id="UP001548189">
    <property type="component" value="Unassembled WGS sequence"/>
</dbReference>
<protein>
    <submittedName>
        <fullName evidence="1">Acetoacetate decarboxylase family protein</fullName>
    </submittedName>
</protein>
<dbReference type="EMBL" id="JBEVCJ010000002">
    <property type="protein sequence ID" value="MET1253943.1"/>
    <property type="molecule type" value="Genomic_DNA"/>
</dbReference>
<proteinExistence type="predicted"/>
<dbReference type="SUPFAM" id="SSF160104">
    <property type="entry name" value="Acetoacetate decarboxylase-like"/>
    <property type="match status" value="1"/>
</dbReference>
<comment type="caution">
    <text evidence="1">The sequence shown here is derived from an EMBL/GenBank/DDBJ whole genome shotgun (WGS) entry which is preliminary data.</text>
</comment>
<sequence>MLTENYAVRENESLFKGYPRQPHPFMLGKQGEHEFLFPTYFYKSRLMSAGFLCDFDVAKKMLPPGLRPLKVLPGKAVVGFTCYQHVQIAEMEPYNEAVISIPSVRQNGTKIPFLPLLMEEKFRSFGHYVYHMPVNSQLNQARGEYIWGLPKVVAEVNFLSENGMSICEVKQHEQLVFRLRVPMQGKATKFDRAMQVFSVLDEKLLSTESRVNALMQINKSPFKPDFAQVELGDHMVAQRIAELGELTRCMESRYTDDLRSILSLPNTLV</sequence>
<dbReference type="Pfam" id="PF06314">
    <property type="entry name" value="ADC"/>
    <property type="match status" value="1"/>
</dbReference>
<accession>A0ABV2BQE1</accession>
<dbReference type="InterPro" id="IPR010451">
    <property type="entry name" value="Acetoacetate_decarboxylase"/>
</dbReference>
<gene>
    <name evidence="1" type="ORF">ABVT43_02275</name>
</gene>
<reference evidence="1 2" key="1">
    <citation type="submission" date="2024-06" db="EMBL/GenBank/DDBJ databases">
        <authorList>
            <person name="Li F."/>
        </authorList>
    </citation>
    <scope>NUCLEOTIDE SEQUENCE [LARGE SCALE GENOMIC DNA]</scope>
    <source>
        <strain evidence="1 2">GXAS 311</strain>
    </source>
</reference>
<dbReference type="Gene3D" id="2.40.400.10">
    <property type="entry name" value="Acetoacetate decarboxylase-like"/>
    <property type="match status" value="1"/>
</dbReference>
<keyword evidence="2" id="KW-1185">Reference proteome</keyword>
<dbReference type="InterPro" id="IPR023375">
    <property type="entry name" value="ADC_dom_sf"/>
</dbReference>
<evidence type="ECO:0000313" key="2">
    <source>
        <dbReference type="Proteomes" id="UP001548189"/>
    </source>
</evidence>
<name>A0ABV2BQE1_9GAMM</name>